<dbReference type="InterPro" id="IPR014864">
    <property type="entry name" value="TF_NikR_Ni-bd_C"/>
</dbReference>
<dbReference type="Gene3D" id="3.30.70.1150">
    <property type="entry name" value="ACT-like. Chain A, domain 2"/>
    <property type="match status" value="1"/>
</dbReference>
<reference evidence="4" key="1">
    <citation type="journal article" date="2014" name="Front. Microbiol.">
        <title>High frequency of phylogenetically diverse reductive dehalogenase-homologous genes in deep subseafloor sedimentary metagenomes.</title>
        <authorList>
            <person name="Kawai M."/>
            <person name="Futagami T."/>
            <person name="Toyoda A."/>
            <person name="Takaki Y."/>
            <person name="Nishi S."/>
            <person name="Hori S."/>
            <person name="Arai W."/>
            <person name="Tsubouchi T."/>
            <person name="Morono Y."/>
            <person name="Uchiyama I."/>
            <person name="Ito T."/>
            <person name="Fujiyama A."/>
            <person name="Inagaki F."/>
            <person name="Takami H."/>
        </authorList>
    </citation>
    <scope>NUCLEOTIDE SEQUENCE</scope>
    <source>
        <strain evidence="4">Expedition CK06-06</strain>
    </source>
</reference>
<dbReference type="GO" id="GO:0006355">
    <property type="term" value="P:regulation of DNA-templated transcription"/>
    <property type="evidence" value="ECO:0007669"/>
    <property type="project" value="InterPro"/>
</dbReference>
<evidence type="ECO:0000313" key="4">
    <source>
        <dbReference type="EMBL" id="GAG76703.1"/>
    </source>
</evidence>
<evidence type="ECO:0000259" key="2">
    <source>
        <dbReference type="Pfam" id="PF01402"/>
    </source>
</evidence>
<evidence type="ECO:0000259" key="3">
    <source>
        <dbReference type="Pfam" id="PF08753"/>
    </source>
</evidence>
<dbReference type="SUPFAM" id="SSF55021">
    <property type="entry name" value="ACT-like"/>
    <property type="match status" value="1"/>
</dbReference>
<dbReference type="InterPro" id="IPR050192">
    <property type="entry name" value="CopG/NikR_regulator"/>
</dbReference>
<comment type="caution">
    <text evidence="4">The sequence shown here is derived from an EMBL/GenBank/DDBJ whole genome shotgun (WGS) entry which is preliminary data.</text>
</comment>
<proteinExistence type="inferred from homology"/>
<dbReference type="PANTHER" id="PTHR34719:SF2">
    <property type="entry name" value="NICKEL-RESPONSIVE REGULATOR"/>
    <property type="match status" value="1"/>
</dbReference>
<feature type="domain" description="Transcription factor NikR nickel binding C-terminal" evidence="3">
    <location>
        <begin position="56"/>
        <end position="122"/>
    </location>
</feature>
<comment type="similarity">
    <text evidence="1">Belongs to the transcriptional regulatory CopG/NikR family.</text>
</comment>
<dbReference type="Pfam" id="PF01402">
    <property type="entry name" value="RHH_1"/>
    <property type="match status" value="1"/>
</dbReference>
<feature type="domain" description="Ribbon-helix-helix protein CopG" evidence="2">
    <location>
        <begin position="4"/>
        <end position="43"/>
    </location>
</feature>
<accession>X1AX11</accession>
<dbReference type="Pfam" id="PF08753">
    <property type="entry name" value="NikR_C"/>
    <property type="match status" value="1"/>
</dbReference>
<dbReference type="PANTHER" id="PTHR34719">
    <property type="entry name" value="NICKEL-RESPONSIVE REGULATOR"/>
    <property type="match status" value="1"/>
</dbReference>
<dbReference type="InterPro" id="IPR010985">
    <property type="entry name" value="Ribbon_hlx_hlx"/>
</dbReference>
<gene>
    <name evidence="4" type="ORF">S01H4_30953</name>
</gene>
<protein>
    <submittedName>
        <fullName evidence="4">Uncharacterized protein</fullName>
    </submittedName>
</protein>
<organism evidence="4">
    <name type="scientific">marine sediment metagenome</name>
    <dbReference type="NCBI Taxonomy" id="412755"/>
    <lineage>
        <taxon>unclassified sequences</taxon>
        <taxon>metagenomes</taxon>
        <taxon>ecological metagenomes</taxon>
    </lineage>
</organism>
<name>X1AX11_9ZZZZ</name>
<sequence length="129" mass="15128">MPIISLQLDDDLLDRFNKVKNKRGYTSKSKAIRDSIIEFIENYEKFDDLEGYKIMTINLIYPIEAGLLSEMSEICDKYRSLIKTMMDWRIASKKIEIILTVGEVNTIKDFYNEIVRIKDITSTIHEVII</sequence>
<evidence type="ECO:0000256" key="1">
    <source>
        <dbReference type="ARBA" id="ARBA00008478"/>
    </source>
</evidence>
<dbReference type="InterPro" id="IPR002145">
    <property type="entry name" value="CopG"/>
</dbReference>
<dbReference type="AlphaFoldDB" id="X1AX11"/>
<dbReference type="InterPro" id="IPR027271">
    <property type="entry name" value="Acetolactate_synth/TF_NikR_C"/>
</dbReference>
<dbReference type="EMBL" id="BART01016022">
    <property type="protein sequence ID" value="GAG76703.1"/>
    <property type="molecule type" value="Genomic_DNA"/>
</dbReference>
<dbReference type="SUPFAM" id="SSF47598">
    <property type="entry name" value="Ribbon-helix-helix"/>
    <property type="match status" value="1"/>
</dbReference>
<dbReference type="InterPro" id="IPR045865">
    <property type="entry name" value="ACT-like_dom_sf"/>
</dbReference>
<dbReference type="GO" id="GO:0003677">
    <property type="term" value="F:DNA binding"/>
    <property type="evidence" value="ECO:0007669"/>
    <property type="project" value="UniProtKB-KW"/>
</dbReference>